<sequence length="85" mass="8802">MSLKTIKILGLPLILALSLFAVACSETETPGTTGEPEAGEQIEEGAEDVGEGVEQGAEDLGEDIEQGAEDVGEDIENAGDEIENN</sequence>
<feature type="compositionally biased region" description="Low complexity" evidence="1">
    <location>
        <begin position="27"/>
        <end position="36"/>
    </location>
</feature>
<dbReference type="AlphaFoldDB" id="K9XS34"/>
<organism evidence="3 4">
    <name type="scientific">Stanieria cyanosphaera (strain ATCC 29371 / PCC 7437)</name>
    <dbReference type="NCBI Taxonomy" id="111780"/>
    <lineage>
        <taxon>Bacteria</taxon>
        <taxon>Bacillati</taxon>
        <taxon>Cyanobacteriota</taxon>
        <taxon>Cyanophyceae</taxon>
        <taxon>Pleurocapsales</taxon>
        <taxon>Dermocarpellaceae</taxon>
        <taxon>Stanieria</taxon>
    </lineage>
</organism>
<dbReference type="Proteomes" id="UP000010473">
    <property type="component" value="Chromosome"/>
</dbReference>
<protein>
    <submittedName>
        <fullName evidence="3">Lipoprotein</fullName>
    </submittedName>
</protein>
<feature type="compositionally biased region" description="Acidic residues" evidence="1">
    <location>
        <begin position="37"/>
        <end position="85"/>
    </location>
</feature>
<feature type="region of interest" description="Disordered" evidence="1">
    <location>
        <begin position="27"/>
        <end position="85"/>
    </location>
</feature>
<reference evidence="4" key="1">
    <citation type="journal article" date="2013" name="Proc. Natl. Acad. Sci. U.S.A.">
        <title>Improving the coverage of the cyanobacterial phylum using diversity-driven genome sequencing.</title>
        <authorList>
            <person name="Shih P.M."/>
            <person name="Wu D."/>
            <person name="Latifi A."/>
            <person name="Axen S.D."/>
            <person name="Fewer D.P."/>
            <person name="Talla E."/>
            <person name="Calteau A."/>
            <person name="Cai F."/>
            <person name="Tandeau de Marsac N."/>
            <person name="Rippka R."/>
            <person name="Herdman M."/>
            <person name="Sivonen K."/>
            <person name="Coursin T."/>
            <person name="Laurent T."/>
            <person name="Goodwin L."/>
            <person name="Nolan M."/>
            <person name="Davenport K.W."/>
            <person name="Han C.S."/>
            <person name="Rubin E.M."/>
            <person name="Eisen J.A."/>
            <person name="Woyke T."/>
            <person name="Gugger M."/>
            <person name="Kerfeld C.A."/>
        </authorList>
    </citation>
    <scope>NUCLEOTIDE SEQUENCE [LARGE SCALE GENOMIC DNA]</scope>
    <source>
        <strain evidence="4">ATCC 29371 / PCC 7437</strain>
    </source>
</reference>
<feature type="signal peptide" evidence="2">
    <location>
        <begin position="1"/>
        <end position="23"/>
    </location>
</feature>
<evidence type="ECO:0000313" key="3">
    <source>
        <dbReference type="EMBL" id="AFZ34894.1"/>
    </source>
</evidence>
<proteinExistence type="predicted"/>
<dbReference type="KEGG" id="scs:Sta7437_1327"/>
<gene>
    <name evidence="3" type="ordered locus">Sta7437_1327</name>
</gene>
<evidence type="ECO:0000256" key="1">
    <source>
        <dbReference type="SAM" id="MobiDB-lite"/>
    </source>
</evidence>
<keyword evidence="4" id="KW-1185">Reference proteome</keyword>
<evidence type="ECO:0000313" key="4">
    <source>
        <dbReference type="Proteomes" id="UP000010473"/>
    </source>
</evidence>
<evidence type="ECO:0000256" key="2">
    <source>
        <dbReference type="SAM" id="SignalP"/>
    </source>
</evidence>
<dbReference type="RefSeq" id="WP_015192567.1">
    <property type="nucleotide sequence ID" value="NC_019748.1"/>
</dbReference>
<accession>K9XS34</accession>
<dbReference type="HOGENOM" id="CLU_2511074_0_0_3"/>
<keyword evidence="2" id="KW-0732">Signal</keyword>
<name>K9XS34_STAC7</name>
<keyword evidence="3" id="KW-0449">Lipoprotein</keyword>
<dbReference type="STRING" id="111780.Sta7437_1327"/>
<dbReference type="EMBL" id="CP003653">
    <property type="protein sequence ID" value="AFZ34894.1"/>
    <property type="molecule type" value="Genomic_DNA"/>
</dbReference>
<feature type="chain" id="PRO_5003938125" evidence="2">
    <location>
        <begin position="24"/>
        <end position="85"/>
    </location>
</feature>
<dbReference type="PROSITE" id="PS51257">
    <property type="entry name" value="PROKAR_LIPOPROTEIN"/>
    <property type="match status" value="1"/>
</dbReference>